<evidence type="ECO:0000256" key="1">
    <source>
        <dbReference type="ARBA" id="ARBA00001946"/>
    </source>
</evidence>
<dbReference type="EMBL" id="LNYC01000056">
    <property type="protein sequence ID" value="KTC98770.1"/>
    <property type="molecule type" value="Genomic_DNA"/>
</dbReference>
<dbReference type="SUPFAM" id="SSF48576">
    <property type="entry name" value="Terpenoid synthases"/>
    <property type="match status" value="1"/>
</dbReference>
<dbReference type="InterPro" id="IPR000092">
    <property type="entry name" value="Polyprenyl_synt"/>
</dbReference>
<keyword evidence="3 7" id="KW-0808">Transferase</keyword>
<dbReference type="AlphaFoldDB" id="A0A0W0TSX5"/>
<reference evidence="8 9" key="1">
    <citation type="submission" date="2015-11" db="EMBL/GenBank/DDBJ databases">
        <title>Genomic analysis of 38 Legionella species identifies large and diverse effector repertoires.</title>
        <authorList>
            <person name="Burstein D."/>
            <person name="Amaro F."/>
            <person name="Zusman T."/>
            <person name="Lifshitz Z."/>
            <person name="Cohen O."/>
            <person name="Gilbert J.A."/>
            <person name="Pupko T."/>
            <person name="Shuman H.A."/>
            <person name="Segal G."/>
        </authorList>
    </citation>
    <scope>NUCLEOTIDE SEQUENCE [LARGE SCALE GENOMIC DNA]</scope>
    <source>
        <strain evidence="8 9">ATCC 49504</strain>
    </source>
</reference>
<comment type="cofactor">
    <cofactor evidence="1">
        <name>Mg(2+)</name>
        <dbReference type="ChEBI" id="CHEBI:18420"/>
    </cofactor>
</comment>
<dbReference type="NCBIfam" id="NF045485">
    <property type="entry name" value="FPPsyn"/>
    <property type="match status" value="1"/>
</dbReference>
<dbReference type="GO" id="GO:0046872">
    <property type="term" value="F:metal ion binding"/>
    <property type="evidence" value="ECO:0007669"/>
    <property type="project" value="UniProtKB-KW"/>
</dbReference>
<dbReference type="PATRIC" id="fig|45065.4.peg.1579"/>
<dbReference type="GO" id="GO:0008654">
    <property type="term" value="P:phospholipid biosynthetic process"/>
    <property type="evidence" value="ECO:0007669"/>
    <property type="project" value="UniProtKB-ARBA"/>
</dbReference>
<evidence type="ECO:0000256" key="3">
    <source>
        <dbReference type="ARBA" id="ARBA00022679"/>
    </source>
</evidence>
<proteinExistence type="inferred from homology"/>
<keyword evidence="6" id="KW-0414">Isoprene biosynthesis</keyword>
<evidence type="ECO:0000313" key="9">
    <source>
        <dbReference type="Proteomes" id="UP000054785"/>
    </source>
</evidence>
<keyword evidence="9" id="KW-1185">Reference proteome</keyword>
<evidence type="ECO:0000256" key="7">
    <source>
        <dbReference type="RuleBase" id="RU004466"/>
    </source>
</evidence>
<dbReference type="SFLD" id="SFLDG01017">
    <property type="entry name" value="Polyprenyl_Transferase_Like"/>
    <property type="match status" value="1"/>
</dbReference>
<accession>A0A0W0TSX5</accession>
<name>A0A0W0TSX5_9GAMM</name>
<keyword evidence="4" id="KW-0479">Metal-binding</keyword>
<dbReference type="GO" id="GO:0004659">
    <property type="term" value="F:prenyltransferase activity"/>
    <property type="evidence" value="ECO:0007669"/>
    <property type="project" value="InterPro"/>
</dbReference>
<dbReference type="GO" id="GO:0016114">
    <property type="term" value="P:terpenoid biosynthetic process"/>
    <property type="evidence" value="ECO:0007669"/>
    <property type="project" value="UniProtKB-ARBA"/>
</dbReference>
<evidence type="ECO:0000256" key="6">
    <source>
        <dbReference type="ARBA" id="ARBA00023229"/>
    </source>
</evidence>
<dbReference type="PANTHER" id="PTHR43281">
    <property type="entry name" value="FARNESYL DIPHOSPHATE SYNTHASE"/>
    <property type="match status" value="1"/>
</dbReference>
<evidence type="ECO:0000313" key="8">
    <source>
        <dbReference type="EMBL" id="KTC98770.1"/>
    </source>
</evidence>
<dbReference type="PANTHER" id="PTHR43281:SF1">
    <property type="entry name" value="FARNESYL DIPHOSPHATE SYNTHASE"/>
    <property type="match status" value="1"/>
</dbReference>
<dbReference type="InterPro" id="IPR053378">
    <property type="entry name" value="Prenyl_diphosphate_synthase"/>
</dbReference>
<dbReference type="STRING" id="45065.Lgee_1459"/>
<dbReference type="GO" id="GO:0005737">
    <property type="term" value="C:cytoplasm"/>
    <property type="evidence" value="ECO:0007669"/>
    <property type="project" value="UniProtKB-ARBA"/>
</dbReference>
<dbReference type="OrthoDB" id="9805316at2"/>
<keyword evidence="5" id="KW-0460">Magnesium</keyword>
<comment type="caution">
    <text evidence="8">The sequence shown here is derived from an EMBL/GenBank/DDBJ whole genome shotgun (WGS) entry which is preliminary data.</text>
</comment>
<sequence>MRNVAEDAVFDTWRTRVNETLTDILETFPIADNRLRQAMAHALFPGGKRIRPLLVYFTGALFDIPLRPLDTIAAAIELVHTYSLVHDDLPAMDNDDLRRGLPTCHRAFDEATAILAGDALQSLGIEVLTTRLADCLTAKTTLTIAGILLHASGAAGMVSGQSLDLTVLQQPNVPEIELRRIHGLKTGRLIEACVRMALAAGEVDGEDAQHLLHFAKDTGIAFQIQDDYLDRYSARETLGKGQASDAVNAKTTFASLYERDSLAALLDAQFAKALQHLAPFGARADGLRTLVQALMARTHHTESASCNSSNT</sequence>
<dbReference type="Gene3D" id="1.10.600.10">
    <property type="entry name" value="Farnesyl Diphosphate Synthase"/>
    <property type="match status" value="1"/>
</dbReference>
<protein>
    <submittedName>
        <fullName evidence="8">Geranyltranstransferase</fullName>
    </submittedName>
</protein>
<dbReference type="PROSITE" id="PS00723">
    <property type="entry name" value="POLYPRENYL_SYNTHASE_1"/>
    <property type="match status" value="1"/>
</dbReference>
<dbReference type="SFLD" id="SFLDS00005">
    <property type="entry name" value="Isoprenoid_Synthase_Type_I"/>
    <property type="match status" value="1"/>
</dbReference>
<organism evidence="8 9">
    <name type="scientific">Legionella geestiana</name>
    <dbReference type="NCBI Taxonomy" id="45065"/>
    <lineage>
        <taxon>Bacteria</taxon>
        <taxon>Pseudomonadati</taxon>
        <taxon>Pseudomonadota</taxon>
        <taxon>Gammaproteobacteria</taxon>
        <taxon>Legionellales</taxon>
        <taxon>Legionellaceae</taxon>
        <taxon>Legionella</taxon>
    </lineage>
</organism>
<dbReference type="InterPro" id="IPR008949">
    <property type="entry name" value="Isoprenoid_synthase_dom_sf"/>
</dbReference>
<gene>
    <name evidence="8" type="ORF">Lgee_1459</name>
</gene>
<evidence type="ECO:0000256" key="4">
    <source>
        <dbReference type="ARBA" id="ARBA00022723"/>
    </source>
</evidence>
<dbReference type="Proteomes" id="UP000054785">
    <property type="component" value="Unassembled WGS sequence"/>
</dbReference>
<comment type="similarity">
    <text evidence="2 7">Belongs to the FPP/GGPP synthase family.</text>
</comment>
<evidence type="ECO:0000256" key="2">
    <source>
        <dbReference type="ARBA" id="ARBA00006706"/>
    </source>
</evidence>
<dbReference type="RefSeq" id="WP_065230368.1">
    <property type="nucleotide sequence ID" value="NZ_CAAAHN010000029.1"/>
</dbReference>
<evidence type="ECO:0000256" key="5">
    <source>
        <dbReference type="ARBA" id="ARBA00022842"/>
    </source>
</evidence>
<dbReference type="CDD" id="cd00685">
    <property type="entry name" value="Trans_IPPS_HT"/>
    <property type="match status" value="1"/>
</dbReference>
<dbReference type="Pfam" id="PF00348">
    <property type="entry name" value="polyprenyl_synt"/>
    <property type="match status" value="1"/>
</dbReference>
<dbReference type="FunFam" id="1.10.600.10:FF:000001">
    <property type="entry name" value="Geranylgeranyl diphosphate synthase"/>
    <property type="match status" value="1"/>
</dbReference>
<dbReference type="InterPro" id="IPR033749">
    <property type="entry name" value="Polyprenyl_synt_CS"/>
</dbReference>